<accession>A0A1M6GUR3</accession>
<protein>
    <submittedName>
        <fullName evidence="3">Glycosyltransferase involved in cell wall bisynthesis</fullName>
    </submittedName>
</protein>
<evidence type="ECO:0000256" key="1">
    <source>
        <dbReference type="ARBA" id="ARBA00022679"/>
    </source>
</evidence>
<keyword evidence="1 3" id="KW-0808">Transferase</keyword>
<keyword evidence="4" id="KW-1185">Reference proteome</keyword>
<dbReference type="SUPFAM" id="SSF53756">
    <property type="entry name" value="UDP-Glycosyltransferase/glycogen phosphorylase"/>
    <property type="match status" value="1"/>
</dbReference>
<gene>
    <name evidence="3" type="ORF">SAMN02745691_01394</name>
</gene>
<evidence type="ECO:0000259" key="2">
    <source>
        <dbReference type="Pfam" id="PF00534"/>
    </source>
</evidence>
<sequence length="351" mass="40066">MRIVVNDIAASSGGALSILRSFHGFLQKSDYGKEHEWIFLLGDRHIEENGNIKVIVLDKVKKNWFSRLAFDAVSGSRFISKLKPDIIFSLQNTMVYGLACPQILYVHQSIPFQKIKKFSFFKPEERKLAVYQYLIGTMIRSSIKRADGVIVQTRWIRDAVIESTGISEGRINSIFPECDSPPPNIEKIQFDRHKFFYPASKDIYKNHKCICEAGEILRKKGIADFEIFLTLEQAEPGQNITYLGAISRESVMQKYKMTTLIFPSYIETVGLPLLEARMSGSIIIACDCPFAHEVLDGYENAYYFDPFNPEELARLMEGVLRGDIIRKATKRWEPDTTGWEGVVQIILETAN</sequence>
<evidence type="ECO:0000313" key="4">
    <source>
        <dbReference type="Proteomes" id="UP000184342"/>
    </source>
</evidence>
<dbReference type="Pfam" id="PF00534">
    <property type="entry name" value="Glycos_transf_1"/>
    <property type="match status" value="1"/>
</dbReference>
<organism evidence="3 4">
    <name type="scientific">Parasporobacterium paucivorans DSM 15970</name>
    <dbReference type="NCBI Taxonomy" id="1122934"/>
    <lineage>
        <taxon>Bacteria</taxon>
        <taxon>Bacillati</taxon>
        <taxon>Bacillota</taxon>
        <taxon>Clostridia</taxon>
        <taxon>Lachnospirales</taxon>
        <taxon>Lachnospiraceae</taxon>
        <taxon>Parasporobacterium</taxon>
    </lineage>
</organism>
<dbReference type="STRING" id="1122934.SAMN02745691_01394"/>
<proteinExistence type="predicted"/>
<dbReference type="PANTHER" id="PTHR46401">
    <property type="entry name" value="GLYCOSYLTRANSFERASE WBBK-RELATED"/>
    <property type="match status" value="1"/>
</dbReference>
<dbReference type="AlphaFoldDB" id="A0A1M6GUR3"/>
<name>A0A1M6GUR3_9FIRM</name>
<dbReference type="EMBL" id="FQYT01000013">
    <property type="protein sequence ID" value="SHJ13570.1"/>
    <property type="molecule type" value="Genomic_DNA"/>
</dbReference>
<reference evidence="3 4" key="1">
    <citation type="submission" date="2016-11" db="EMBL/GenBank/DDBJ databases">
        <authorList>
            <person name="Jaros S."/>
            <person name="Januszkiewicz K."/>
            <person name="Wedrychowicz H."/>
        </authorList>
    </citation>
    <scope>NUCLEOTIDE SEQUENCE [LARGE SCALE GENOMIC DNA]</scope>
    <source>
        <strain evidence="3 4">DSM 15970</strain>
    </source>
</reference>
<dbReference type="Gene3D" id="3.40.50.2000">
    <property type="entry name" value="Glycogen Phosphorylase B"/>
    <property type="match status" value="1"/>
</dbReference>
<feature type="domain" description="Glycosyl transferase family 1" evidence="2">
    <location>
        <begin position="229"/>
        <end position="328"/>
    </location>
</feature>
<dbReference type="PANTHER" id="PTHR46401:SF2">
    <property type="entry name" value="GLYCOSYLTRANSFERASE WBBK-RELATED"/>
    <property type="match status" value="1"/>
</dbReference>
<evidence type="ECO:0000313" key="3">
    <source>
        <dbReference type="EMBL" id="SHJ13570.1"/>
    </source>
</evidence>
<dbReference type="RefSeq" id="WP_073993640.1">
    <property type="nucleotide sequence ID" value="NZ_FQYT01000013.1"/>
</dbReference>
<dbReference type="OrthoDB" id="9775208at2"/>
<dbReference type="Proteomes" id="UP000184342">
    <property type="component" value="Unassembled WGS sequence"/>
</dbReference>
<dbReference type="GO" id="GO:0016757">
    <property type="term" value="F:glycosyltransferase activity"/>
    <property type="evidence" value="ECO:0007669"/>
    <property type="project" value="InterPro"/>
</dbReference>
<dbReference type="InterPro" id="IPR001296">
    <property type="entry name" value="Glyco_trans_1"/>
</dbReference>
<dbReference type="GO" id="GO:0009103">
    <property type="term" value="P:lipopolysaccharide biosynthetic process"/>
    <property type="evidence" value="ECO:0007669"/>
    <property type="project" value="TreeGrafter"/>
</dbReference>